<dbReference type="AlphaFoldDB" id="A0A8T2S536"/>
<keyword evidence="1" id="KW-0677">Repeat</keyword>
<dbReference type="PROSITE" id="PS00205">
    <property type="entry name" value="TRANSFERRIN_LIKE_1"/>
    <property type="match status" value="1"/>
</dbReference>
<organism evidence="6 7">
    <name type="scientific">Ceratopteris richardii</name>
    <name type="common">Triangle waterfern</name>
    <dbReference type="NCBI Taxonomy" id="49495"/>
    <lineage>
        <taxon>Eukaryota</taxon>
        <taxon>Viridiplantae</taxon>
        <taxon>Streptophyta</taxon>
        <taxon>Embryophyta</taxon>
        <taxon>Tracheophyta</taxon>
        <taxon>Polypodiopsida</taxon>
        <taxon>Polypodiidae</taxon>
        <taxon>Polypodiales</taxon>
        <taxon>Pteridineae</taxon>
        <taxon>Pteridaceae</taxon>
        <taxon>Parkerioideae</taxon>
        <taxon>Ceratopteris</taxon>
    </lineage>
</organism>
<dbReference type="OMA" id="NRRACEN"/>
<feature type="compositionally biased region" description="Pro residues" evidence="2">
    <location>
        <begin position="69"/>
        <end position="80"/>
    </location>
</feature>
<dbReference type="PANTHER" id="PTHR11485">
    <property type="entry name" value="TRANSFERRIN"/>
    <property type="match status" value="1"/>
</dbReference>
<evidence type="ECO:0000313" key="6">
    <source>
        <dbReference type="EMBL" id="KAH7306331.1"/>
    </source>
</evidence>
<gene>
    <name evidence="6" type="ORF">KP509_22G007000</name>
</gene>
<dbReference type="PROSITE" id="PS51408">
    <property type="entry name" value="TRANSFERRIN_LIKE_4"/>
    <property type="match status" value="1"/>
</dbReference>
<dbReference type="InterPro" id="IPR018195">
    <property type="entry name" value="Transferrin_Fe_BS"/>
</dbReference>
<evidence type="ECO:0000313" key="7">
    <source>
        <dbReference type="Proteomes" id="UP000825935"/>
    </source>
</evidence>
<dbReference type="GO" id="GO:0005769">
    <property type="term" value="C:early endosome"/>
    <property type="evidence" value="ECO:0007669"/>
    <property type="project" value="TreeGrafter"/>
</dbReference>
<keyword evidence="3" id="KW-0472">Membrane</keyword>
<protein>
    <recommendedName>
        <fullName evidence="5">Transferrin-like domain-containing protein</fullName>
    </recommendedName>
</protein>
<accession>A0A8T2S536</accession>
<dbReference type="GO" id="GO:0005615">
    <property type="term" value="C:extracellular space"/>
    <property type="evidence" value="ECO:0007669"/>
    <property type="project" value="TreeGrafter"/>
</dbReference>
<evidence type="ECO:0000259" key="5">
    <source>
        <dbReference type="PROSITE" id="PS51408"/>
    </source>
</evidence>
<dbReference type="PANTHER" id="PTHR11485:SF29">
    <property type="entry name" value="TRANSFERRIN 2"/>
    <property type="match status" value="1"/>
</dbReference>
<dbReference type="GO" id="GO:0006826">
    <property type="term" value="P:iron ion transport"/>
    <property type="evidence" value="ECO:0007669"/>
    <property type="project" value="TreeGrafter"/>
</dbReference>
<dbReference type="Gene3D" id="3.40.190.10">
    <property type="entry name" value="Periplasmic binding protein-like II"/>
    <property type="match status" value="2"/>
</dbReference>
<dbReference type="Pfam" id="PF00405">
    <property type="entry name" value="Transferrin"/>
    <property type="match status" value="1"/>
</dbReference>
<proteinExistence type="predicted"/>
<keyword evidence="3" id="KW-0812">Transmembrane</keyword>
<reference evidence="6" key="1">
    <citation type="submission" date="2021-08" db="EMBL/GenBank/DDBJ databases">
        <title>WGS assembly of Ceratopteris richardii.</title>
        <authorList>
            <person name="Marchant D.B."/>
            <person name="Chen G."/>
            <person name="Jenkins J."/>
            <person name="Shu S."/>
            <person name="Leebens-Mack J."/>
            <person name="Grimwood J."/>
            <person name="Schmutz J."/>
            <person name="Soltis P."/>
            <person name="Soltis D."/>
            <person name="Chen Z.-H."/>
        </authorList>
    </citation>
    <scope>NUCLEOTIDE SEQUENCE</scope>
    <source>
        <strain evidence="6">Whitten #5841</strain>
        <tissue evidence="6">Leaf</tissue>
    </source>
</reference>
<dbReference type="GO" id="GO:0055037">
    <property type="term" value="C:recycling endosome"/>
    <property type="evidence" value="ECO:0007669"/>
    <property type="project" value="TreeGrafter"/>
</dbReference>
<dbReference type="InterPro" id="IPR001156">
    <property type="entry name" value="Transferrin-like_dom"/>
</dbReference>
<dbReference type="SMART" id="SM00094">
    <property type="entry name" value="TR_FER"/>
    <property type="match status" value="1"/>
</dbReference>
<feature type="domain" description="Transferrin-like" evidence="5">
    <location>
        <begin position="103"/>
        <end position="437"/>
    </location>
</feature>
<evidence type="ECO:0000256" key="4">
    <source>
        <dbReference type="SAM" id="SignalP"/>
    </source>
</evidence>
<evidence type="ECO:0000256" key="1">
    <source>
        <dbReference type="ARBA" id="ARBA00022737"/>
    </source>
</evidence>
<feature type="compositionally biased region" description="Low complexity" evidence="2">
    <location>
        <begin position="23"/>
        <end position="48"/>
    </location>
</feature>
<sequence>MPSLRLSYVLLLFAVYAASAPFSGNGQPPSGSSPISPPSNSSIPSNPSEAPAPKGPEEDDYGGDHYDEMPPPSSAPPSPPAEMVRPPDDDTPFTPESGSSDPIAWCAVRDEISECRTFVAMLNDASSATWTCEKRDSRFECMHAIMKGEADLMSLDAGLAYIAFMNFHMKAIMMEEYCYFAKSYEVVAIVHKEECSKNPSLSLKDFRGKESCHGGYLTAAGWNYPVQFLVDSGLQAVPKKTANDTERRDDELISSFFSSSCAPSELEGQGVCTSCGNNGSCTTDSYTYAGHAGAFRCLMDGTGDIAFLRSGTAERLSADGIHAQEWSTKALEEFRYLCPQGGCRSINENIENCTFGSVPANVIMTRNSQPNSRRLVIVEQLLNASYSQTLYKPQNWNDYVLSSRTQNLVETKELTRQVLGNSAVISQKVETLGEDKSEVTAAFLDSGSHLLCVNWLLLICFTLLYIFLWSQ</sequence>
<dbReference type="CDD" id="cd13529">
    <property type="entry name" value="PBP2_transferrin"/>
    <property type="match status" value="1"/>
</dbReference>
<feature type="transmembrane region" description="Helical" evidence="3">
    <location>
        <begin position="447"/>
        <end position="468"/>
    </location>
</feature>
<name>A0A8T2S536_CERRI</name>
<dbReference type="OrthoDB" id="9981115at2759"/>
<keyword evidence="3" id="KW-1133">Transmembrane helix</keyword>
<keyword evidence="7" id="KW-1185">Reference proteome</keyword>
<feature type="chain" id="PRO_5035762623" description="Transferrin-like domain-containing protein" evidence="4">
    <location>
        <begin position="20"/>
        <end position="471"/>
    </location>
</feature>
<dbReference type="EMBL" id="CM035427">
    <property type="protein sequence ID" value="KAH7306331.1"/>
    <property type="molecule type" value="Genomic_DNA"/>
</dbReference>
<comment type="caution">
    <text evidence="6">The sequence shown here is derived from an EMBL/GenBank/DDBJ whole genome shotgun (WGS) entry which is preliminary data.</text>
</comment>
<evidence type="ECO:0000256" key="3">
    <source>
        <dbReference type="SAM" id="Phobius"/>
    </source>
</evidence>
<dbReference type="SUPFAM" id="SSF53850">
    <property type="entry name" value="Periplasmic binding protein-like II"/>
    <property type="match status" value="1"/>
</dbReference>
<feature type="signal peptide" evidence="4">
    <location>
        <begin position="1"/>
        <end position="19"/>
    </location>
</feature>
<evidence type="ECO:0000256" key="2">
    <source>
        <dbReference type="SAM" id="MobiDB-lite"/>
    </source>
</evidence>
<dbReference type="Proteomes" id="UP000825935">
    <property type="component" value="Chromosome 22"/>
</dbReference>
<feature type="region of interest" description="Disordered" evidence="2">
    <location>
        <begin position="21"/>
        <end position="102"/>
    </location>
</feature>
<dbReference type="PRINTS" id="PR00422">
    <property type="entry name" value="TRANSFERRIN"/>
</dbReference>
<dbReference type="GO" id="GO:0005886">
    <property type="term" value="C:plasma membrane"/>
    <property type="evidence" value="ECO:0007669"/>
    <property type="project" value="TreeGrafter"/>
</dbReference>
<keyword evidence="4" id="KW-0732">Signal</keyword>